<protein>
    <submittedName>
        <fullName evidence="1">Uncharacterized protein</fullName>
    </submittedName>
</protein>
<dbReference type="EMBL" id="PGUY01000045">
    <property type="protein sequence ID" value="PLT29198.1"/>
    <property type="molecule type" value="Genomic_DNA"/>
</dbReference>
<dbReference type="RefSeq" id="WP_101643469.1">
    <property type="nucleotide sequence ID" value="NZ_PGUY01000045.1"/>
</dbReference>
<organism evidence="1 2">
    <name type="scientific">Peribacillus deserti</name>
    <dbReference type="NCBI Taxonomy" id="673318"/>
    <lineage>
        <taxon>Bacteria</taxon>
        <taxon>Bacillati</taxon>
        <taxon>Bacillota</taxon>
        <taxon>Bacilli</taxon>
        <taxon>Bacillales</taxon>
        <taxon>Bacillaceae</taxon>
        <taxon>Peribacillus</taxon>
    </lineage>
</organism>
<sequence>MKTSESMGLGRKQGKLTRSAGTLPACCLGLWEDGKFFNLGDREQSKHRVEVQALDYQNPVDGYRGVYTSFTLFNPTLVKQNIKIICMYHETTKLDTTAFYSPQEDSIIQLRDDHLAYMSGTICQGRIGQYSIIEASKLKYEGCFKSMERGELYFSPLAKGNLFIIYTLETIIEPRSHASGAAWAVLSPCREKAVEINNSLRKKRTSILL</sequence>
<evidence type="ECO:0000313" key="2">
    <source>
        <dbReference type="Proteomes" id="UP000234748"/>
    </source>
</evidence>
<dbReference type="OrthoDB" id="3902805at2"/>
<proteinExistence type="predicted"/>
<accession>A0A2N5M4A4</accession>
<reference evidence="1 2" key="1">
    <citation type="submission" date="2017-11" db="EMBL/GenBank/DDBJ databases">
        <title>Comparitive Functional Genomics of Dry Heat Resistant strains isolated from the Viking Spacecraft.</title>
        <authorList>
            <person name="Seuylemezian A."/>
            <person name="Cooper K."/>
            <person name="Vaishampayan P."/>
        </authorList>
    </citation>
    <scope>NUCLEOTIDE SEQUENCE [LARGE SCALE GENOMIC DNA]</scope>
    <source>
        <strain evidence="1 2">V1-29</strain>
    </source>
</reference>
<comment type="caution">
    <text evidence="1">The sequence shown here is derived from an EMBL/GenBank/DDBJ whole genome shotgun (WGS) entry which is preliminary data.</text>
</comment>
<dbReference type="AlphaFoldDB" id="A0A2N5M4A4"/>
<dbReference type="Proteomes" id="UP000234748">
    <property type="component" value="Unassembled WGS sequence"/>
</dbReference>
<name>A0A2N5M4A4_9BACI</name>
<gene>
    <name evidence="1" type="ORF">CUU66_14735</name>
</gene>
<evidence type="ECO:0000313" key="1">
    <source>
        <dbReference type="EMBL" id="PLT29198.1"/>
    </source>
</evidence>
<keyword evidence="2" id="KW-1185">Reference proteome</keyword>